<dbReference type="GO" id="GO:0004029">
    <property type="term" value="F:aldehyde dehydrogenase (NAD+) activity"/>
    <property type="evidence" value="ECO:0007669"/>
    <property type="project" value="UniProtKB-EC"/>
</dbReference>
<keyword evidence="3 7" id="KW-0560">Oxidoreductase</keyword>
<keyword evidence="9" id="KW-1185">Reference proteome</keyword>
<dbReference type="InParanoid" id="A0A6P6YIZ2"/>
<keyword evidence="4" id="KW-0520">NAD</keyword>
<dbReference type="FunFam" id="3.40.309.10:FF:000018">
    <property type="entry name" value="Alpha-aminoadipic semialdehyde dehydrogenase"/>
    <property type="match status" value="1"/>
</dbReference>
<protein>
    <recommendedName>
        <fullName evidence="5">aldehyde dehydrogenase (NAD(+))</fullName>
        <ecNumber evidence="5">1.2.1.3</ecNumber>
    </recommendedName>
</protein>
<evidence type="ECO:0000256" key="5">
    <source>
        <dbReference type="ARBA" id="ARBA00024226"/>
    </source>
</evidence>
<sequence>MIMMMMRMSLKNFSFLTNSLRISKNSIINYRMMTTSSKYLVEETKYNFLRNLGIERTNIGVFTNDWKAHGKTITSINPSDGRVIAEVVTGNLDDYNEAVQESQKAWQLWADMPAPQRGEIVRQIGNALREKKTDLGKLISLEMGKILSEGEGEVQEYIDICDYAVGLSRMLNGKIIPSERPNHVLMENWNPLGTVGVISAFNFPVAVFGWNNAISLVCGNTTLWKPAPTTSLCAVAVTKILEKVFKNNGLQASLCTLVSGDVDIGKAIANDKRLPLVSFTGSCQVGREVGVAVQQRFGKHILELGGNNAIIVDHDADIDMVIRASLFACVGTAGQRCTTTRRLFVHENIHDKIVERLANAYGRVRVGDPLDKDTLYGPLHSEQAVQNYEKTIKTAIESGGKIIHGGKRMNRSGFYVEPTIITGLSHDSPTVHTETFAPIVYIIPFKQLNDAIAWNNEVEQGLSSSIFTSNLSSIFKWTGPKGSDCGIVNVNIPTNGAEIGGAFGGEKATGGGRESGSDSWKQYMRRSTCTINYSKELPLAQGIKFE</sequence>
<dbReference type="PANTHER" id="PTHR43521:SF1">
    <property type="entry name" value="ALPHA-AMINOADIPIC SEMIALDEHYDE DEHYDROGENASE"/>
    <property type="match status" value="1"/>
</dbReference>
<dbReference type="OMA" id="DAWKVYM"/>
<evidence type="ECO:0000313" key="10">
    <source>
        <dbReference type="RefSeq" id="XP_027204864.1"/>
    </source>
</evidence>
<evidence type="ECO:0000256" key="7">
    <source>
        <dbReference type="RuleBase" id="RU003345"/>
    </source>
</evidence>
<evidence type="ECO:0000256" key="3">
    <source>
        <dbReference type="ARBA" id="ARBA00023002"/>
    </source>
</evidence>
<dbReference type="CDD" id="cd07130">
    <property type="entry name" value="ALDH_F7_AASADH"/>
    <property type="match status" value="1"/>
</dbReference>
<organism evidence="9 10">
    <name type="scientific">Dermatophagoides pteronyssinus</name>
    <name type="common">European house dust mite</name>
    <dbReference type="NCBI Taxonomy" id="6956"/>
    <lineage>
        <taxon>Eukaryota</taxon>
        <taxon>Metazoa</taxon>
        <taxon>Ecdysozoa</taxon>
        <taxon>Arthropoda</taxon>
        <taxon>Chelicerata</taxon>
        <taxon>Arachnida</taxon>
        <taxon>Acari</taxon>
        <taxon>Acariformes</taxon>
        <taxon>Sarcoptiformes</taxon>
        <taxon>Astigmata</taxon>
        <taxon>Psoroptidia</taxon>
        <taxon>Analgoidea</taxon>
        <taxon>Pyroglyphidae</taxon>
        <taxon>Dermatophagoidinae</taxon>
        <taxon>Dermatophagoides</taxon>
    </lineage>
</organism>
<dbReference type="InterPro" id="IPR016163">
    <property type="entry name" value="Ald_DH_C"/>
</dbReference>
<dbReference type="Gene3D" id="3.40.309.10">
    <property type="entry name" value="Aldehyde Dehydrogenase, Chain A, domain 2"/>
    <property type="match status" value="1"/>
</dbReference>
<dbReference type="InterPro" id="IPR015590">
    <property type="entry name" value="Aldehyde_DH_dom"/>
</dbReference>
<evidence type="ECO:0000256" key="1">
    <source>
        <dbReference type="ARBA" id="ARBA00009986"/>
    </source>
</evidence>
<proteinExistence type="inferred from homology"/>
<dbReference type="OrthoDB" id="310895at2759"/>
<dbReference type="AlphaFoldDB" id="A0A6P6YIZ2"/>
<dbReference type="PROSITE" id="PS00687">
    <property type="entry name" value="ALDEHYDE_DEHYDR_GLU"/>
    <property type="match status" value="1"/>
</dbReference>
<dbReference type="Gene3D" id="3.40.605.10">
    <property type="entry name" value="Aldehyde Dehydrogenase, Chain A, domain 1"/>
    <property type="match status" value="1"/>
</dbReference>
<comment type="subunit">
    <text evidence="2">Homotetramer.</text>
</comment>
<dbReference type="InterPro" id="IPR029510">
    <property type="entry name" value="Ald_DH_CS_GLU"/>
</dbReference>
<dbReference type="FunCoup" id="A0A6P6YIZ2">
    <property type="interactions" value="1064"/>
</dbReference>
<comment type="similarity">
    <text evidence="1 7">Belongs to the aldehyde dehydrogenase family.</text>
</comment>
<dbReference type="InterPro" id="IPR016161">
    <property type="entry name" value="Ald_DH/histidinol_DH"/>
</dbReference>
<dbReference type="Pfam" id="PF00171">
    <property type="entry name" value="Aldedh"/>
    <property type="match status" value="1"/>
</dbReference>
<evidence type="ECO:0000259" key="8">
    <source>
        <dbReference type="Pfam" id="PF00171"/>
    </source>
</evidence>
<dbReference type="RefSeq" id="XP_027204864.1">
    <property type="nucleotide sequence ID" value="XM_027349063.1"/>
</dbReference>
<dbReference type="KEGG" id="dpte:113798509"/>
<dbReference type="InterPro" id="IPR044638">
    <property type="entry name" value="ALDH7A1-like"/>
</dbReference>
<evidence type="ECO:0000313" key="9">
    <source>
        <dbReference type="Proteomes" id="UP000515146"/>
    </source>
</evidence>
<feature type="domain" description="Aldehyde dehydrogenase" evidence="8">
    <location>
        <begin position="68"/>
        <end position="526"/>
    </location>
</feature>
<dbReference type="Proteomes" id="UP000515146">
    <property type="component" value="Unplaced"/>
</dbReference>
<gene>
    <name evidence="10" type="primary">LOC113798509</name>
</gene>
<dbReference type="InterPro" id="IPR016162">
    <property type="entry name" value="Ald_DH_N"/>
</dbReference>
<dbReference type="CTD" id="501"/>
<dbReference type="PANTHER" id="PTHR43521">
    <property type="entry name" value="ALPHA-AMINOADIPIC SEMIALDEHYDE DEHYDROGENASE"/>
    <property type="match status" value="1"/>
</dbReference>
<dbReference type="SUPFAM" id="SSF53720">
    <property type="entry name" value="ALDH-like"/>
    <property type="match status" value="1"/>
</dbReference>
<reference evidence="10" key="1">
    <citation type="submission" date="2025-08" db="UniProtKB">
        <authorList>
            <consortium name="RefSeq"/>
        </authorList>
    </citation>
    <scope>IDENTIFICATION</scope>
    <source>
        <strain evidence="10">Airmid</strain>
    </source>
</reference>
<feature type="active site" evidence="6">
    <location>
        <position position="303"/>
    </location>
</feature>
<accession>A0A6P6YIZ2</accession>
<dbReference type="EC" id="1.2.1.3" evidence="5"/>
<name>A0A6P6YIZ2_DERPT</name>
<evidence type="ECO:0000256" key="4">
    <source>
        <dbReference type="ARBA" id="ARBA00023027"/>
    </source>
</evidence>
<evidence type="ECO:0000256" key="2">
    <source>
        <dbReference type="ARBA" id="ARBA00011881"/>
    </source>
</evidence>
<evidence type="ECO:0000256" key="6">
    <source>
        <dbReference type="PROSITE-ProRule" id="PRU10007"/>
    </source>
</evidence>